<dbReference type="GO" id="GO:0046872">
    <property type="term" value="F:metal ion binding"/>
    <property type="evidence" value="ECO:0007669"/>
    <property type="project" value="UniProtKB-KW"/>
</dbReference>
<reference evidence="6 7" key="1">
    <citation type="submission" date="2014-02" db="EMBL/GenBank/DDBJ databases">
        <title>Kosmotoga genome sequencing.</title>
        <authorList>
            <person name="Pollo S.M."/>
            <person name="Charchuk R."/>
            <person name="Nesbo C.L."/>
        </authorList>
    </citation>
    <scope>NUCLEOTIDE SEQUENCE [LARGE SCALE GENOMIC DNA]</scope>
    <source>
        <strain evidence="6 7">S304</strain>
    </source>
</reference>
<keyword evidence="4" id="KW-0411">Iron-sulfur</keyword>
<dbReference type="GO" id="GO:0003824">
    <property type="term" value="F:catalytic activity"/>
    <property type="evidence" value="ECO:0007669"/>
    <property type="project" value="InterPro"/>
</dbReference>
<dbReference type="RefSeq" id="WP_068346078.1">
    <property type="nucleotide sequence ID" value="NZ_JFHK01000004.1"/>
</dbReference>
<accession>A0A176K1U8</accession>
<evidence type="ECO:0000256" key="4">
    <source>
        <dbReference type="ARBA" id="ARBA00023014"/>
    </source>
</evidence>
<dbReference type="OrthoDB" id="9808022at2"/>
<dbReference type="GO" id="GO:0005737">
    <property type="term" value="C:cytoplasm"/>
    <property type="evidence" value="ECO:0007669"/>
    <property type="project" value="TreeGrafter"/>
</dbReference>
<dbReference type="SFLD" id="SFLDG01065">
    <property type="entry name" value="anaerobic_coproporphyrinogen-I"/>
    <property type="match status" value="1"/>
</dbReference>
<evidence type="ECO:0000256" key="1">
    <source>
        <dbReference type="ARBA" id="ARBA00022691"/>
    </source>
</evidence>
<keyword evidence="3" id="KW-0408">Iron</keyword>
<dbReference type="CDD" id="cd01335">
    <property type="entry name" value="Radical_SAM"/>
    <property type="match status" value="1"/>
</dbReference>
<dbReference type="GO" id="GO:0051539">
    <property type="term" value="F:4 iron, 4 sulfur cluster binding"/>
    <property type="evidence" value="ECO:0007669"/>
    <property type="project" value="TreeGrafter"/>
</dbReference>
<comment type="caution">
    <text evidence="6">The sequence shown here is derived from an EMBL/GenBank/DDBJ whole genome shotgun (WGS) entry which is preliminary data.</text>
</comment>
<dbReference type="InterPro" id="IPR034505">
    <property type="entry name" value="Coproporphyrinogen-III_oxidase"/>
</dbReference>
<feature type="domain" description="Radical SAM core" evidence="5">
    <location>
        <begin position="27"/>
        <end position="252"/>
    </location>
</feature>
<organism evidence="6 7">
    <name type="scientific">Kosmotoga arenicorallina S304</name>
    <dbReference type="NCBI Taxonomy" id="1453497"/>
    <lineage>
        <taxon>Bacteria</taxon>
        <taxon>Thermotogati</taxon>
        <taxon>Thermotogota</taxon>
        <taxon>Thermotogae</taxon>
        <taxon>Kosmotogales</taxon>
        <taxon>Kosmotogaceae</taxon>
        <taxon>Kosmotoga</taxon>
    </lineage>
</organism>
<dbReference type="PANTHER" id="PTHR13932:SF5">
    <property type="entry name" value="RADICAL S-ADENOSYL METHIONINE DOMAIN-CONTAINING PROTEIN 1, MITOCHONDRIAL"/>
    <property type="match status" value="1"/>
</dbReference>
<keyword evidence="7" id="KW-1185">Reference proteome</keyword>
<dbReference type="SMART" id="SM00729">
    <property type="entry name" value="Elp3"/>
    <property type="match status" value="1"/>
</dbReference>
<evidence type="ECO:0000259" key="5">
    <source>
        <dbReference type="PROSITE" id="PS51918"/>
    </source>
</evidence>
<dbReference type="Gene3D" id="3.20.20.70">
    <property type="entry name" value="Aldolase class I"/>
    <property type="match status" value="1"/>
</dbReference>
<evidence type="ECO:0000313" key="7">
    <source>
        <dbReference type="Proteomes" id="UP000077339"/>
    </source>
</evidence>
<evidence type="ECO:0000256" key="3">
    <source>
        <dbReference type="ARBA" id="ARBA00023004"/>
    </source>
</evidence>
<dbReference type="EMBL" id="JFHK01000004">
    <property type="protein sequence ID" value="OAA31165.1"/>
    <property type="molecule type" value="Genomic_DNA"/>
</dbReference>
<dbReference type="AlphaFoldDB" id="A0A176K1U8"/>
<dbReference type="Proteomes" id="UP000077339">
    <property type="component" value="Unassembled WGS sequence"/>
</dbReference>
<evidence type="ECO:0000313" key="6">
    <source>
        <dbReference type="EMBL" id="OAA31165.1"/>
    </source>
</evidence>
<dbReference type="SFLD" id="SFLDS00029">
    <property type="entry name" value="Radical_SAM"/>
    <property type="match status" value="1"/>
</dbReference>
<dbReference type="InterPro" id="IPR006638">
    <property type="entry name" value="Elp3/MiaA/NifB-like_rSAM"/>
</dbReference>
<dbReference type="Pfam" id="PF04055">
    <property type="entry name" value="Radical_SAM"/>
    <property type="match status" value="1"/>
</dbReference>
<dbReference type="PROSITE" id="PS51918">
    <property type="entry name" value="RADICAL_SAM"/>
    <property type="match status" value="1"/>
</dbReference>
<protein>
    <recommendedName>
        <fullName evidence="5">Radical SAM core domain-containing protein</fullName>
    </recommendedName>
</protein>
<keyword evidence="2" id="KW-0479">Metal-binding</keyword>
<keyword evidence="1" id="KW-0949">S-adenosyl-L-methionine</keyword>
<evidence type="ECO:0000256" key="2">
    <source>
        <dbReference type="ARBA" id="ARBA00022723"/>
    </source>
</evidence>
<dbReference type="GO" id="GO:0006779">
    <property type="term" value="P:porphyrin-containing compound biosynthetic process"/>
    <property type="evidence" value="ECO:0007669"/>
    <property type="project" value="TreeGrafter"/>
</dbReference>
<dbReference type="InterPro" id="IPR013785">
    <property type="entry name" value="Aldolase_TIM"/>
</dbReference>
<gene>
    <name evidence="6" type="ORF">AT15_06620</name>
</gene>
<dbReference type="SUPFAM" id="SSF102114">
    <property type="entry name" value="Radical SAM enzymes"/>
    <property type="match status" value="1"/>
</dbReference>
<dbReference type="InterPro" id="IPR058240">
    <property type="entry name" value="rSAM_sf"/>
</dbReference>
<dbReference type="InterPro" id="IPR007197">
    <property type="entry name" value="rSAM"/>
</dbReference>
<dbReference type="STRING" id="1453497.AT15_06620"/>
<dbReference type="PATRIC" id="fig|1453497.3.peg.1321"/>
<sequence>MLTFLSKKMMSRSFKKTIYRFQELKPISFKGSFGVYLHVPFCYSKCSFCPFYKEIYTQRLKELYLKTLLTEIEDADISGVAKWVYFGGGTPNTLSLEELSKIVNLLSSKVKIENMGIELLPSLLTKDYLAGLEKIGFTKISVGIESFSKKVSNLTGRTDDKKMSYKEIIETAKKLGLWINVDLMVGLPGQTEKVFIGDISEISNIQPDQVTIYPYMSIRNNGRSTLPEKTQFRFIEQAAELLISSEYTRKGVWVFTRGDELYDSSRDELIEDYAGFGPATFSTGEGYKIVNPDLFSYVFAIKNGKKMAFIAPKTKATDDWRKFARMIYDLKCEPSDSFPEYIKYYIKLLKATGYCNSGHLTKKGIFFTHAITKTVVESLPFPLQNPSTVENYSDYLSFKNDALKRMN</sequence>
<name>A0A176K1U8_9BACT</name>
<proteinExistence type="predicted"/>
<dbReference type="PANTHER" id="PTHR13932">
    <property type="entry name" value="COPROPORPHYRINIGEN III OXIDASE"/>
    <property type="match status" value="1"/>
</dbReference>